<dbReference type="InterPro" id="IPR014044">
    <property type="entry name" value="CAP_dom"/>
</dbReference>
<dbReference type="GeneID" id="36383029"/>
<evidence type="ECO:0000259" key="1">
    <source>
        <dbReference type="SMART" id="SM00198"/>
    </source>
</evidence>
<accession>A0A090LLQ1</accession>
<dbReference type="CTD" id="36383029"/>
<dbReference type="InterPro" id="IPR035940">
    <property type="entry name" value="CAP_sf"/>
</dbReference>
<name>A0A090LLQ1_STRRB</name>
<keyword evidence="3" id="KW-1185">Reference proteome</keyword>
<sequence>MEILLNIIQFFTIYIFFINSQFQKSSIKRERNSWNGFSTNYNENIRDKKSIIYYLINDKVYFECNGYIYKKHSDALQCCKYLNSGSRRSLFFLQLRGIIPNKIRSYINRTKIAVYDYKRLSIKNSFTRKIWYDIWKDCNYKCFSSNNFKHLKEGLLNEINEYRKIHKANPLVASRYLNILAHRYATRTSLLNYRFINPMQTFNIMYEVIHRNEANHVLKYLFDEFINHYNYNNNIYCEKYSKQTQIIWKSTSRIGIGVMEEQELIYIVIIFLPKGNINNNYRNNISPISQSSIHIYRSLKGHH</sequence>
<dbReference type="AlphaFoldDB" id="A0A090LLQ1"/>
<dbReference type="RefSeq" id="XP_024509847.1">
    <property type="nucleotide sequence ID" value="XM_024644271.1"/>
</dbReference>
<dbReference type="WBParaSite" id="SRAE_2000527600.1">
    <property type="protein sequence ID" value="SRAE_2000527600.1"/>
    <property type="gene ID" value="WBGene00265536"/>
</dbReference>
<dbReference type="SMART" id="SM00198">
    <property type="entry name" value="SCP"/>
    <property type="match status" value="1"/>
</dbReference>
<reference evidence="2 3" key="1">
    <citation type="submission" date="2014-09" db="EMBL/GenBank/DDBJ databases">
        <authorList>
            <person name="Martin A.A."/>
        </authorList>
    </citation>
    <scope>NUCLEOTIDE SEQUENCE</scope>
    <source>
        <strain evidence="3">ED321</strain>
        <strain evidence="2">ED321 Heterogonic</strain>
    </source>
</reference>
<dbReference type="EMBL" id="LN609529">
    <property type="protein sequence ID" value="CEF70651.1"/>
    <property type="molecule type" value="Genomic_DNA"/>
</dbReference>
<evidence type="ECO:0000313" key="5">
    <source>
        <dbReference type="WormBase" id="SRAE_2000527600"/>
    </source>
</evidence>
<organism evidence="2">
    <name type="scientific">Strongyloides ratti</name>
    <name type="common">Parasitic roundworm</name>
    <dbReference type="NCBI Taxonomy" id="34506"/>
    <lineage>
        <taxon>Eukaryota</taxon>
        <taxon>Metazoa</taxon>
        <taxon>Ecdysozoa</taxon>
        <taxon>Nematoda</taxon>
        <taxon>Chromadorea</taxon>
        <taxon>Rhabditida</taxon>
        <taxon>Tylenchina</taxon>
        <taxon>Panagrolaimomorpha</taxon>
        <taxon>Strongyloidoidea</taxon>
        <taxon>Strongyloididae</taxon>
        <taxon>Strongyloides</taxon>
    </lineage>
</organism>
<dbReference type="WormBase" id="SRAE_2000527600">
    <property type="protein sequence ID" value="SRP03105"/>
    <property type="gene ID" value="WBGene00265536"/>
</dbReference>
<gene>
    <name evidence="2 4 5" type="ORF">SRAE_2000527600</name>
</gene>
<feature type="domain" description="SCP" evidence="1">
    <location>
        <begin position="150"/>
        <end position="279"/>
    </location>
</feature>
<dbReference type="SUPFAM" id="SSF55797">
    <property type="entry name" value="PR-1-like"/>
    <property type="match status" value="1"/>
</dbReference>
<dbReference type="Proteomes" id="UP000035682">
    <property type="component" value="Unplaced"/>
</dbReference>
<reference evidence="4" key="2">
    <citation type="submission" date="2020-12" db="UniProtKB">
        <authorList>
            <consortium name="WormBaseParasite"/>
        </authorList>
    </citation>
    <scope>IDENTIFICATION</scope>
</reference>
<proteinExistence type="predicted"/>
<dbReference type="Gene3D" id="3.40.33.10">
    <property type="entry name" value="CAP"/>
    <property type="match status" value="1"/>
</dbReference>
<protein>
    <submittedName>
        <fullName evidence="2 4">CAP domain-containing protein</fullName>
    </submittedName>
</protein>
<evidence type="ECO:0000313" key="4">
    <source>
        <dbReference type="WBParaSite" id="SRAE_2000527600.1"/>
    </source>
</evidence>
<dbReference type="Pfam" id="PF00188">
    <property type="entry name" value="CAP"/>
    <property type="match status" value="1"/>
</dbReference>
<dbReference type="OrthoDB" id="337038at2759"/>
<evidence type="ECO:0000313" key="2">
    <source>
        <dbReference type="EMBL" id="CEF70651.1"/>
    </source>
</evidence>
<evidence type="ECO:0000313" key="3">
    <source>
        <dbReference type="Proteomes" id="UP000035682"/>
    </source>
</evidence>